<evidence type="ECO:0000313" key="2">
    <source>
        <dbReference type="WBParaSite" id="Hba_15547"/>
    </source>
</evidence>
<keyword evidence="1" id="KW-1185">Reference proteome</keyword>
<dbReference type="AlphaFoldDB" id="A0A1I7XD29"/>
<proteinExistence type="predicted"/>
<protein>
    <submittedName>
        <fullName evidence="2">Ovule protein</fullName>
    </submittedName>
</protein>
<accession>A0A1I7XD29</accession>
<sequence length="167" mass="19126">MTIVEQLSLGRVCQEEGERNGVASWVTERHRSCPASPLSYDLHHKAITGLNTFKCLDISPFHVQMLYTVSTNSPLLVYILILKHNSISALHKYYIILNAFQNSCGDLLNSIDYKRFLYLWRQYFQSTDTSDVGNYLFHICKMGTILQSCFRTCNTNGSYCNIISSYS</sequence>
<reference evidence="2" key="1">
    <citation type="submission" date="2016-11" db="UniProtKB">
        <authorList>
            <consortium name="WormBaseParasite"/>
        </authorList>
    </citation>
    <scope>IDENTIFICATION</scope>
</reference>
<organism evidence="1 2">
    <name type="scientific">Heterorhabditis bacteriophora</name>
    <name type="common">Entomopathogenic nematode worm</name>
    <dbReference type="NCBI Taxonomy" id="37862"/>
    <lineage>
        <taxon>Eukaryota</taxon>
        <taxon>Metazoa</taxon>
        <taxon>Ecdysozoa</taxon>
        <taxon>Nematoda</taxon>
        <taxon>Chromadorea</taxon>
        <taxon>Rhabditida</taxon>
        <taxon>Rhabditina</taxon>
        <taxon>Rhabditomorpha</taxon>
        <taxon>Strongyloidea</taxon>
        <taxon>Heterorhabditidae</taxon>
        <taxon>Heterorhabditis</taxon>
    </lineage>
</organism>
<dbReference type="WBParaSite" id="Hba_15547">
    <property type="protein sequence ID" value="Hba_15547"/>
    <property type="gene ID" value="Hba_15547"/>
</dbReference>
<dbReference type="Proteomes" id="UP000095283">
    <property type="component" value="Unplaced"/>
</dbReference>
<name>A0A1I7XD29_HETBA</name>
<evidence type="ECO:0000313" key="1">
    <source>
        <dbReference type="Proteomes" id="UP000095283"/>
    </source>
</evidence>